<dbReference type="InParanoid" id="A0A0D0B3L1"/>
<sequence>MSEPHISTTPLREFKVHKGRVRAVAVFPDKRRMVTASYDRTLRIWDLKKGVMLKKMGKAVGYRHWQYHEMGN</sequence>
<gene>
    <name evidence="4" type="ORF">CY34DRAFT_806473</name>
</gene>
<evidence type="ECO:0000256" key="2">
    <source>
        <dbReference type="ARBA" id="ARBA00022737"/>
    </source>
</evidence>
<dbReference type="AlphaFoldDB" id="A0A0D0B3L1"/>
<organism evidence="4 5">
    <name type="scientific">Suillus luteus UH-Slu-Lm8-n1</name>
    <dbReference type="NCBI Taxonomy" id="930992"/>
    <lineage>
        <taxon>Eukaryota</taxon>
        <taxon>Fungi</taxon>
        <taxon>Dikarya</taxon>
        <taxon>Basidiomycota</taxon>
        <taxon>Agaricomycotina</taxon>
        <taxon>Agaricomycetes</taxon>
        <taxon>Agaricomycetidae</taxon>
        <taxon>Boletales</taxon>
        <taxon>Suillineae</taxon>
        <taxon>Suillaceae</taxon>
        <taxon>Suillus</taxon>
    </lineage>
</organism>
<keyword evidence="5" id="KW-1185">Reference proteome</keyword>
<dbReference type="InterPro" id="IPR001680">
    <property type="entry name" value="WD40_rpt"/>
</dbReference>
<dbReference type="PROSITE" id="PS50082">
    <property type="entry name" value="WD_REPEATS_2"/>
    <property type="match status" value="1"/>
</dbReference>
<reference evidence="4 5" key="1">
    <citation type="submission" date="2014-04" db="EMBL/GenBank/DDBJ databases">
        <authorList>
            <consortium name="DOE Joint Genome Institute"/>
            <person name="Kuo A."/>
            <person name="Ruytinx J."/>
            <person name="Rineau F."/>
            <person name="Colpaert J."/>
            <person name="Kohler A."/>
            <person name="Nagy L.G."/>
            <person name="Floudas D."/>
            <person name="Copeland A."/>
            <person name="Barry K.W."/>
            <person name="Cichocki N."/>
            <person name="Veneault-Fourrey C."/>
            <person name="LaButti K."/>
            <person name="Lindquist E.A."/>
            <person name="Lipzen A."/>
            <person name="Lundell T."/>
            <person name="Morin E."/>
            <person name="Murat C."/>
            <person name="Sun H."/>
            <person name="Tunlid A."/>
            <person name="Henrissat B."/>
            <person name="Grigoriev I.V."/>
            <person name="Hibbett D.S."/>
            <person name="Martin F."/>
            <person name="Nordberg H.P."/>
            <person name="Cantor M.N."/>
            <person name="Hua S.X."/>
        </authorList>
    </citation>
    <scope>NUCLEOTIDE SEQUENCE [LARGE SCALE GENOMIC DNA]</scope>
    <source>
        <strain evidence="4 5">UH-Slu-Lm8-n1</strain>
    </source>
</reference>
<feature type="repeat" description="WD" evidence="3">
    <location>
        <begin position="14"/>
        <end position="55"/>
    </location>
</feature>
<dbReference type="SUPFAM" id="SSF50978">
    <property type="entry name" value="WD40 repeat-like"/>
    <property type="match status" value="1"/>
</dbReference>
<dbReference type="InterPro" id="IPR036322">
    <property type="entry name" value="WD40_repeat_dom_sf"/>
</dbReference>
<dbReference type="Proteomes" id="UP000054485">
    <property type="component" value="Unassembled WGS sequence"/>
</dbReference>
<protein>
    <submittedName>
        <fullName evidence="4">Uncharacterized protein</fullName>
    </submittedName>
</protein>
<dbReference type="PROSITE" id="PS50294">
    <property type="entry name" value="WD_REPEATS_REGION"/>
    <property type="match status" value="1"/>
</dbReference>
<dbReference type="SMART" id="SM00320">
    <property type="entry name" value="WD40"/>
    <property type="match status" value="1"/>
</dbReference>
<evidence type="ECO:0000256" key="1">
    <source>
        <dbReference type="ARBA" id="ARBA00022574"/>
    </source>
</evidence>
<dbReference type="HOGENOM" id="CLU_2723875_0_0_1"/>
<keyword evidence="2" id="KW-0677">Repeat</keyword>
<accession>A0A0D0B3L1</accession>
<dbReference type="PROSITE" id="PS00678">
    <property type="entry name" value="WD_REPEATS_1"/>
    <property type="match status" value="1"/>
</dbReference>
<evidence type="ECO:0000313" key="4">
    <source>
        <dbReference type="EMBL" id="KIK41062.1"/>
    </source>
</evidence>
<keyword evidence="1 3" id="KW-0853">WD repeat</keyword>
<name>A0A0D0B3L1_9AGAM</name>
<evidence type="ECO:0000256" key="3">
    <source>
        <dbReference type="PROSITE-ProRule" id="PRU00221"/>
    </source>
</evidence>
<proteinExistence type="predicted"/>
<evidence type="ECO:0000313" key="5">
    <source>
        <dbReference type="Proteomes" id="UP000054485"/>
    </source>
</evidence>
<dbReference type="Gene3D" id="2.130.10.10">
    <property type="entry name" value="YVTN repeat-like/Quinoprotein amine dehydrogenase"/>
    <property type="match status" value="1"/>
</dbReference>
<dbReference type="OrthoDB" id="2639794at2759"/>
<dbReference type="InterPro" id="IPR019775">
    <property type="entry name" value="WD40_repeat_CS"/>
</dbReference>
<dbReference type="EMBL" id="KN835280">
    <property type="protein sequence ID" value="KIK41062.1"/>
    <property type="molecule type" value="Genomic_DNA"/>
</dbReference>
<dbReference type="Pfam" id="PF00400">
    <property type="entry name" value="WD40"/>
    <property type="match status" value="1"/>
</dbReference>
<dbReference type="InterPro" id="IPR015943">
    <property type="entry name" value="WD40/YVTN_repeat-like_dom_sf"/>
</dbReference>
<reference evidence="5" key="2">
    <citation type="submission" date="2015-01" db="EMBL/GenBank/DDBJ databases">
        <title>Evolutionary Origins and Diversification of the Mycorrhizal Mutualists.</title>
        <authorList>
            <consortium name="DOE Joint Genome Institute"/>
            <consortium name="Mycorrhizal Genomics Consortium"/>
            <person name="Kohler A."/>
            <person name="Kuo A."/>
            <person name="Nagy L.G."/>
            <person name="Floudas D."/>
            <person name="Copeland A."/>
            <person name="Barry K.W."/>
            <person name="Cichocki N."/>
            <person name="Veneault-Fourrey C."/>
            <person name="LaButti K."/>
            <person name="Lindquist E.A."/>
            <person name="Lipzen A."/>
            <person name="Lundell T."/>
            <person name="Morin E."/>
            <person name="Murat C."/>
            <person name="Riley R."/>
            <person name="Ohm R."/>
            <person name="Sun H."/>
            <person name="Tunlid A."/>
            <person name="Henrissat B."/>
            <person name="Grigoriev I.V."/>
            <person name="Hibbett D.S."/>
            <person name="Martin F."/>
        </authorList>
    </citation>
    <scope>NUCLEOTIDE SEQUENCE [LARGE SCALE GENOMIC DNA]</scope>
    <source>
        <strain evidence="5">UH-Slu-Lm8-n1</strain>
    </source>
</reference>